<comment type="caution">
    <text evidence="2">The sequence shown here is derived from an EMBL/GenBank/DDBJ whole genome shotgun (WGS) entry which is preliminary data.</text>
</comment>
<sequence>MFNKFIFYGFSFLSFLLATQLSAQQAWAPYERQLWVRPVFVHSRYDSAYLANNFAKYDDDVRINVASLSLEYGITDRLTADLTVGNGRLSRHRLVDRYYGLTQIPETKDKNGILDSRIGLRYKITDEFDSKYSWMPTLSLRLGGIKKGDYDRHPQALGDGANGVEANLYIAKDFNFWGLGTLGELSYRRREQPVPDDVLYYGALYKRIASFIITLGGRGQFGQGGYDFADPRHRPPYNNYNIVVPDQYPGVNLYDMWVRDQRPAWGRKENFHNVEVGFGIPDSYGNFYTIFYSQTYWGYNTPKLQTIGIAANLPFNL</sequence>
<accession>A0A4R9M615</accession>
<gene>
    <name evidence="2" type="ORF">EHS15_00950</name>
</gene>
<dbReference type="AlphaFoldDB" id="A0A4R9M615"/>
<organism evidence="2 3">
    <name type="scientific">Leptospira idonii</name>
    <dbReference type="NCBI Taxonomy" id="1193500"/>
    <lineage>
        <taxon>Bacteria</taxon>
        <taxon>Pseudomonadati</taxon>
        <taxon>Spirochaetota</taxon>
        <taxon>Spirochaetia</taxon>
        <taxon>Leptospirales</taxon>
        <taxon>Leptospiraceae</taxon>
        <taxon>Leptospira</taxon>
    </lineage>
</organism>
<dbReference type="RefSeq" id="WP_135758652.1">
    <property type="nucleotide sequence ID" value="NZ_RQHW01000002.1"/>
</dbReference>
<keyword evidence="3" id="KW-1185">Reference proteome</keyword>
<reference evidence="2" key="1">
    <citation type="journal article" date="2019" name="PLoS Negl. Trop. Dis.">
        <title>Revisiting the worldwide diversity of Leptospira species in the environment.</title>
        <authorList>
            <person name="Vincent A.T."/>
            <person name="Schiettekatte O."/>
            <person name="Bourhy P."/>
            <person name="Veyrier F.J."/>
            <person name="Picardeau M."/>
        </authorList>
    </citation>
    <scope>NUCLEOTIDE SEQUENCE [LARGE SCALE GENOMIC DNA]</scope>
    <source>
        <strain evidence="2">201300427</strain>
    </source>
</reference>
<evidence type="ECO:0008006" key="4">
    <source>
        <dbReference type="Google" id="ProtNLM"/>
    </source>
</evidence>
<dbReference type="Proteomes" id="UP000298058">
    <property type="component" value="Unassembled WGS sequence"/>
</dbReference>
<dbReference type="EMBL" id="RQHW01000002">
    <property type="protein sequence ID" value="TGN21117.1"/>
    <property type="molecule type" value="Genomic_DNA"/>
</dbReference>
<evidence type="ECO:0000313" key="2">
    <source>
        <dbReference type="EMBL" id="TGN21117.1"/>
    </source>
</evidence>
<proteinExistence type="predicted"/>
<evidence type="ECO:0000256" key="1">
    <source>
        <dbReference type="SAM" id="SignalP"/>
    </source>
</evidence>
<protein>
    <recommendedName>
        <fullName evidence="4">Transporter</fullName>
    </recommendedName>
</protein>
<keyword evidence="1" id="KW-0732">Signal</keyword>
<feature type="signal peptide" evidence="1">
    <location>
        <begin position="1"/>
        <end position="23"/>
    </location>
</feature>
<name>A0A4R9M615_9LEPT</name>
<dbReference type="OrthoDB" id="334003at2"/>
<evidence type="ECO:0000313" key="3">
    <source>
        <dbReference type="Proteomes" id="UP000298058"/>
    </source>
</evidence>
<feature type="chain" id="PRO_5020454747" description="Transporter" evidence="1">
    <location>
        <begin position="24"/>
        <end position="317"/>
    </location>
</feature>